<dbReference type="Proteomes" id="UP001595476">
    <property type="component" value="Unassembled WGS sequence"/>
</dbReference>
<evidence type="ECO:0000256" key="4">
    <source>
        <dbReference type="SAM" id="SignalP"/>
    </source>
</evidence>
<evidence type="ECO:0000259" key="5">
    <source>
        <dbReference type="SMART" id="SM00062"/>
    </source>
</evidence>
<proteinExistence type="inferred from homology"/>
<comment type="caution">
    <text evidence="6">The sequence shown here is derived from an EMBL/GenBank/DDBJ whole genome shotgun (WGS) entry which is preliminary data.</text>
</comment>
<evidence type="ECO:0000256" key="2">
    <source>
        <dbReference type="ARBA" id="ARBA00022729"/>
    </source>
</evidence>
<feature type="signal peptide" evidence="4">
    <location>
        <begin position="1"/>
        <end position="22"/>
    </location>
</feature>
<gene>
    <name evidence="6" type="ORF">ACFOEK_16530</name>
</gene>
<dbReference type="SMART" id="SM00062">
    <property type="entry name" value="PBPb"/>
    <property type="match status" value="1"/>
</dbReference>
<evidence type="ECO:0000256" key="3">
    <source>
        <dbReference type="RuleBase" id="RU003744"/>
    </source>
</evidence>
<dbReference type="Pfam" id="PF00497">
    <property type="entry name" value="SBP_bac_3"/>
    <property type="match status" value="1"/>
</dbReference>
<dbReference type="InterPro" id="IPR001638">
    <property type="entry name" value="Solute-binding_3/MltF_N"/>
</dbReference>
<dbReference type="PROSITE" id="PS01039">
    <property type="entry name" value="SBP_BACTERIAL_3"/>
    <property type="match status" value="1"/>
</dbReference>
<sequence>MQRSRWNIAPLLLNLVIGLACAHAVANTPAPSTTAPSQLVFCHENANAFPWVMTVGGKSEGLDIELLNLLAQKLHIQIDYLSLPWKRCLKHLEQNKVDGAFAASFKQERLNMGRYPVTTKGNLNANKRIHTSGYSLYIPKGSNLGWNGETFINLNGIISYQNGFSIGDRLTALGIKTAEFHGPYANLVKVKEGRVAGTALQTDRADQVLNNSPELASTLLKYPIPISSKPYYLMLSFQLVRSYPGFADHLWDTLAELRDSPEMSDIREQFYSTHQ</sequence>
<feature type="chain" id="PRO_5045926734" evidence="4">
    <location>
        <begin position="23"/>
        <end position="275"/>
    </location>
</feature>
<dbReference type="Gene3D" id="3.40.190.10">
    <property type="entry name" value="Periplasmic binding protein-like II"/>
    <property type="match status" value="2"/>
</dbReference>
<reference evidence="7" key="1">
    <citation type="journal article" date="2019" name="Int. J. Syst. Evol. Microbiol.">
        <title>The Global Catalogue of Microorganisms (GCM) 10K type strain sequencing project: providing services to taxonomists for standard genome sequencing and annotation.</title>
        <authorList>
            <consortium name="The Broad Institute Genomics Platform"/>
            <consortium name="The Broad Institute Genome Sequencing Center for Infectious Disease"/>
            <person name="Wu L."/>
            <person name="Ma J."/>
        </authorList>
    </citation>
    <scope>NUCLEOTIDE SEQUENCE [LARGE SCALE GENOMIC DNA]</scope>
    <source>
        <strain evidence="7">KCTC 52438</strain>
    </source>
</reference>
<dbReference type="RefSeq" id="WP_386722571.1">
    <property type="nucleotide sequence ID" value="NZ_JBHRSZ010000007.1"/>
</dbReference>
<protein>
    <submittedName>
        <fullName evidence="6">Substrate-binding periplasmic protein</fullName>
    </submittedName>
</protein>
<name>A0ABV7HFK2_9GAMM</name>
<dbReference type="InterPro" id="IPR018313">
    <property type="entry name" value="SBP_3_CS"/>
</dbReference>
<organism evidence="6 7">
    <name type="scientific">Litoribrevibacter euphylliae</name>
    <dbReference type="NCBI Taxonomy" id="1834034"/>
    <lineage>
        <taxon>Bacteria</taxon>
        <taxon>Pseudomonadati</taxon>
        <taxon>Pseudomonadota</taxon>
        <taxon>Gammaproteobacteria</taxon>
        <taxon>Oceanospirillales</taxon>
        <taxon>Oceanospirillaceae</taxon>
        <taxon>Litoribrevibacter</taxon>
    </lineage>
</organism>
<keyword evidence="7" id="KW-1185">Reference proteome</keyword>
<dbReference type="PROSITE" id="PS51257">
    <property type="entry name" value="PROKAR_LIPOPROTEIN"/>
    <property type="match status" value="1"/>
</dbReference>
<evidence type="ECO:0000313" key="6">
    <source>
        <dbReference type="EMBL" id="MFC3152644.1"/>
    </source>
</evidence>
<accession>A0ABV7HFK2</accession>
<feature type="domain" description="Solute-binding protein family 3/N-terminal" evidence="5">
    <location>
        <begin position="38"/>
        <end position="274"/>
    </location>
</feature>
<dbReference type="SUPFAM" id="SSF53850">
    <property type="entry name" value="Periplasmic binding protein-like II"/>
    <property type="match status" value="1"/>
</dbReference>
<comment type="similarity">
    <text evidence="1 3">Belongs to the bacterial solute-binding protein 3 family.</text>
</comment>
<evidence type="ECO:0000313" key="7">
    <source>
        <dbReference type="Proteomes" id="UP001595476"/>
    </source>
</evidence>
<evidence type="ECO:0000256" key="1">
    <source>
        <dbReference type="ARBA" id="ARBA00010333"/>
    </source>
</evidence>
<dbReference type="EMBL" id="JBHRSZ010000007">
    <property type="protein sequence ID" value="MFC3152644.1"/>
    <property type="molecule type" value="Genomic_DNA"/>
</dbReference>
<keyword evidence="2 4" id="KW-0732">Signal</keyword>